<dbReference type="PROSITE" id="PS00198">
    <property type="entry name" value="4FE4S_FER_1"/>
    <property type="match status" value="2"/>
</dbReference>
<evidence type="ECO:0000256" key="2">
    <source>
        <dbReference type="ARBA" id="ARBA00003532"/>
    </source>
</evidence>
<evidence type="ECO:0000313" key="9">
    <source>
        <dbReference type="Proteomes" id="UP001204814"/>
    </source>
</evidence>
<dbReference type="PROSITE" id="PS51379">
    <property type="entry name" value="4FE4S_FER_2"/>
    <property type="match status" value="2"/>
</dbReference>
<feature type="domain" description="4Fe-4S ferredoxin-type" evidence="7">
    <location>
        <begin position="141"/>
        <end position="168"/>
    </location>
</feature>
<evidence type="ECO:0000256" key="3">
    <source>
        <dbReference type="ARBA" id="ARBA00022485"/>
    </source>
</evidence>
<dbReference type="SUPFAM" id="SSF54862">
    <property type="entry name" value="4Fe-4S ferredoxins"/>
    <property type="match status" value="1"/>
</dbReference>
<feature type="domain" description="4Fe-4S ferredoxin-type" evidence="7">
    <location>
        <begin position="169"/>
        <end position="197"/>
    </location>
</feature>
<reference evidence="8" key="1">
    <citation type="submission" date="2022-06" db="EMBL/GenBank/DDBJ databases">
        <title>Isolation of gut microbiota from human fecal samples.</title>
        <authorList>
            <person name="Pamer E.G."/>
            <person name="Barat B."/>
            <person name="Waligurski E."/>
            <person name="Medina S."/>
            <person name="Paddock L."/>
            <person name="Mostad J."/>
        </authorList>
    </citation>
    <scope>NUCLEOTIDE SEQUENCE</scope>
    <source>
        <strain evidence="8">DFI.6.24</strain>
    </source>
</reference>
<comment type="caution">
    <text evidence="8">The sequence shown here is derived from an EMBL/GenBank/DDBJ whole genome shotgun (WGS) entry which is preliminary data.</text>
</comment>
<dbReference type="PANTHER" id="PTHR24960:SF79">
    <property type="entry name" value="PHOTOSYSTEM I IRON-SULFUR CENTER"/>
    <property type="match status" value="1"/>
</dbReference>
<evidence type="ECO:0000256" key="6">
    <source>
        <dbReference type="ARBA" id="ARBA00023014"/>
    </source>
</evidence>
<dbReference type="Pfam" id="PF01243">
    <property type="entry name" value="PNPOx_N"/>
    <property type="match status" value="1"/>
</dbReference>
<evidence type="ECO:0000256" key="1">
    <source>
        <dbReference type="ARBA" id="ARBA00001966"/>
    </source>
</evidence>
<dbReference type="InterPro" id="IPR012349">
    <property type="entry name" value="Split_barrel_FMN-bd"/>
</dbReference>
<comment type="cofactor">
    <cofactor evidence="1">
        <name>[4Fe-4S] cluster</name>
        <dbReference type="ChEBI" id="CHEBI:49883"/>
    </cofactor>
</comment>
<keyword evidence="3" id="KW-0004">4Fe-4S</keyword>
<evidence type="ECO:0000313" key="8">
    <source>
        <dbReference type="EMBL" id="MCQ5061673.1"/>
    </source>
</evidence>
<sequence length="197" mass="22844">MNYLKMLVDDFHSTVVATLDQQGYPQTRAIDMMLYDKEGVYFLTAKGKAFYQQLIQQNFMSLTALKDKKAISLKGKVKCIHHTYLDEIFQKNTYMQKIYPENTRDILEVFCLYEATGEYFDITAPSSIIKETFTIGSIEKETGYFINDTCIRCLKCLDVCPQKCVHVDQKVKIDQRHCLSCGRCLEICPVRAIEREI</sequence>
<evidence type="ECO:0000256" key="4">
    <source>
        <dbReference type="ARBA" id="ARBA00022723"/>
    </source>
</evidence>
<evidence type="ECO:0000256" key="5">
    <source>
        <dbReference type="ARBA" id="ARBA00023004"/>
    </source>
</evidence>
<name>A0AAP2UFB4_9FIRM</name>
<dbReference type="Pfam" id="PF13237">
    <property type="entry name" value="Fer4_10"/>
    <property type="match status" value="1"/>
</dbReference>
<dbReference type="InterPro" id="IPR017900">
    <property type="entry name" value="4Fe4S_Fe_S_CS"/>
</dbReference>
<dbReference type="InterPro" id="IPR050157">
    <property type="entry name" value="PSI_iron-sulfur_center"/>
</dbReference>
<proteinExistence type="predicted"/>
<dbReference type="InterPro" id="IPR011576">
    <property type="entry name" value="Pyridox_Oxase_N"/>
</dbReference>
<dbReference type="RefSeq" id="WP_199589659.1">
    <property type="nucleotide sequence ID" value="NZ_DBGCHP010000037.1"/>
</dbReference>
<keyword evidence="4" id="KW-0479">Metal-binding</keyword>
<comment type="function">
    <text evidence="2">Ferredoxins are iron-sulfur proteins that transfer electrons in a wide variety of metabolic reactions.</text>
</comment>
<dbReference type="GO" id="GO:0051539">
    <property type="term" value="F:4 iron, 4 sulfur cluster binding"/>
    <property type="evidence" value="ECO:0007669"/>
    <property type="project" value="UniProtKB-KW"/>
</dbReference>
<dbReference type="Gene3D" id="2.30.110.10">
    <property type="entry name" value="Electron Transport, Fmn-binding Protein, Chain A"/>
    <property type="match status" value="1"/>
</dbReference>
<dbReference type="Gene3D" id="3.30.70.20">
    <property type="match status" value="1"/>
</dbReference>
<keyword evidence="6" id="KW-0411">Iron-sulfur</keyword>
<gene>
    <name evidence="8" type="ORF">NE542_07525</name>
</gene>
<dbReference type="Proteomes" id="UP001204814">
    <property type="component" value="Unassembled WGS sequence"/>
</dbReference>
<dbReference type="InterPro" id="IPR017896">
    <property type="entry name" value="4Fe4S_Fe-S-bd"/>
</dbReference>
<dbReference type="EMBL" id="JANGBO010000005">
    <property type="protein sequence ID" value="MCQ5061673.1"/>
    <property type="molecule type" value="Genomic_DNA"/>
</dbReference>
<dbReference type="SUPFAM" id="SSF50475">
    <property type="entry name" value="FMN-binding split barrel"/>
    <property type="match status" value="1"/>
</dbReference>
<dbReference type="AlphaFoldDB" id="A0AAP2UFB4"/>
<organism evidence="8 9">
    <name type="scientific">Faecalibacillus intestinalis</name>
    <dbReference type="NCBI Taxonomy" id="1982626"/>
    <lineage>
        <taxon>Bacteria</taxon>
        <taxon>Bacillati</taxon>
        <taxon>Bacillota</taxon>
        <taxon>Erysipelotrichia</taxon>
        <taxon>Erysipelotrichales</taxon>
        <taxon>Coprobacillaceae</taxon>
        <taxon>Faecalibacillus</taxon>
    </lineage>
</organism>
<dbReference type="GO" id="GO:0046872">
    <property type="term" value="F:metal ion binding"/>
    <property type="evidence" value="ECO:0007669"/>
    <property type="project" value="UniProtKB-KW"/>
</dbReference>
<protein>
    <submittedName>
        <fullName evidence="8">4Fe-4S binding protein</fullName>
    </submittedName>
</protein>
<keyword evidence="5" id="KW-0408">Iron</keyword>
<evidence type="ECO:0000259" key="7">
    <source>
        <dbReference type="PROSITE" id="PS51379"/>
    </source>
</evidence>
<accession>A0AAP2UFB4</accession>
<dbReference type="PANTHER" id="PTHR24960">
    <property type="entry name" value="PHOTOSYSTEM I IRON-SULFUR CENTER-RELATED"/>
    <property type="match status" value="1"/>
</dbReference>